<dbReference type="EMBL" id="LWBS01000418">
    <property type="protein sequence ID" value="OAP90562.1"/>
    <property type="molecule type" value="Genomic_DNA"/>
</dbReference>
<gene>
    <name evidence="1" type="ORF">A4U53_29185</name>
</gene>
<organism evidence="1">
    <name type="scientific">Rhizobium leguminosarum</name>
    <dbReference type="NCBI Taxonomy" id="384"/>
    <lineage>
        <taxon>Bacteria</taxon>
        <taxon>Pseudomonadati</taxon>
        <taxon>Pseudomonadota</taxon>
        <taxon>Alphaproteobacteria</taxon>
        <taxon>Hyphomicrobiales</taxon>
        <taxon>Rhizobiaceae</taxon>
        <taxon>Rhizobium/Agrobacterium group</taxon>
        <taxon>Rhizobium</taxon>
    </lineage>
</organism>
<sequence length="61" mass="6512">MNEAAIAAFGRTARLGGMSSGVRTARRSAIAFQKKNAVYTISFAPSPKRCAGFSAERSYQP</sequence>
<evidence type="ECO:0000313" key="1">
    <source>
        <dbReference type="EMBL" id="OAP90562.1"/>
    </source>
</evidence>
<reference evidence="1" key="1">
    <citation type="submission" date="2016-04" db="EMBL/GenBank/DDBJ databases">
        <title>Fast-growing isolate from the root nodules of Vavilovia formosa.</title>
        <authorList>
            <person name="Kimeklis A."/>
            <person name="Safronova V."/>
            <person name="Belimov A."/>
            <person name="Andronov E."/>
        </authorList>
    </citation>
    <scope>NUCLEOTIDE SEQUENCE [LARGE SCALE GENOMIC DNA]</scope>
    <source>
        <strain evidence="1">Vaf-46</strain>
    </source>
</reference>
<protein>
    <submittedName>
        <fullName evidence="1">Uncharacterized protein</fullName>
    </submittedName>
</protein>
<dbReference type="AlphaFoldDB" id="A0A179BFU7"/>
<name>A0A179BFU7_RHILE</name>
<comment type="caution">
    <text evidence="1">The sequence shown here is derived from an EMBL/GenBank/DDBJ whole genome shotgun (WGS) entry which is preliminary data.</text>
</comment>
<proteinExistence type="predicted"/>
<accession>A0A179BFU7</accession>